<keyword evidence="2" id="KW-0812">Transmembrane</keyword>
<feature type="transmembrane region" description="Helical" evidence="2">
    <location>
        <begin position="36"/>
        <end position="58"/>
    </location>
</feature>
<feature type="region of interest" description="Disordered" evidence="1">
    <location>
        <begin position="62"/>
        <end position="109"/>
    </location>
</feature>
<evidence type="ECO:0000313" key="4">
    <source>
        <dbReference type="Proteomes" id="UP000606720"/>
    </source>
</evidence>
<accession>A0A923LNU4</accession>
<proteinExistence type="predicted"/>
<keyword evidence="2" id="KW-1133">Transmembrane helix</keyword>
<dbReference type="Proteomes" id="UP000606720">
    <property type="component" value="Unassembled WGS sequence"/>
</dbReference>
<gene>
    <name evidence="3" type="ORF">H8S17_03400</name>
</gene>
<organism evidence="3 4">
    <name type="scientific">Roseburia zhanii</name>
    <dbReference type="NCBI Taxonomy" id="2763064"/>
    <lineage>
        <taxon>Bacteria</taxon>
        <taxon>Bacillati</taxon>
        <taxon>Bacillota</taxon>
        <taxon>Clostridia</taxon>
        <taxon>Lachnospirales</taxon>
        <taxon>Lachnospiraceae</taxon>
        <taxon>Roseburia</taxon>
    </lineage>
</organism>
<protein>
    <submittedName>
        <fullName evidence="3">Uncharacterized protein</fullName>
    </submittedName>
</protein>
<comment type="caution">
    <text evidence="3">The sequence shown here is derived from an EMBL/GenBank/DDBJ whole genome shotgun (WGS) entry which is preliminary data.</text>
</comment>
<dbReference type="EMBL" id="JACOPH010000002">
    <property type="protein sequence ID" value="MBC5713263.1"/>
    <property type="molecule type" value="Genomic_DNA"/>
</dbReference>
<evidence type="ECO:0000256" key="2">
    <source>
        <dbReference type="SAM" id="Phobius"/>
    </source>
</evidence>
<evidence type="ECO:0000256" key="1">
    <source>
        <dbReference type="SAM" id="MobiDB-lite"/>
    </source>
</evidence>
<reference evidence="3" key="1">
    <citation type="submission" date="2020-08" db="EMBL/GenBank/DDBJ databases">
        <title>Genome public.</title>
        <authorList>
            <person name="Liu C."/>
            <person name="Sun Q."/>
        </authorList>
    </citation>
    <scope>NUCLEOTIDE SEQUENCE</scope>
    <source>
        <strain evidence="3">BX1005</strain>
    </source>
</reference>
<dbReference type="AlphaFoldDB" id="A0A923LNU4"/>
<dbReference type="RefSeq" id="WP_186866242.1">
    <property type="nucleotide sequence ID" value="NZ_JACOPH010000002.1"/>
</dbReference>
<keyword evidence="2" id="KW-0472">Membrane</keyword>
<name>A0A923LNU4_9FIRM</name>
<evidence type="ECO:0000313" key="3">
    <source>
        <dbReference type="EMBL" id="MBC5713263.1"/>
    </source>
</evidence>
<sequence length="109" mass="12300">MNTKPIPAVLALIAGFVTCIMSFVQGIDVVVFAKRFVFVCLIFYVIGTVICIVINMNFKEMAKEDEQDESSTEDESKDEDEQDESPTEDESEDEDEQDDNVDMTKDDEA</sequence>
<keyword evidence="4" id="KW-1185">Reference proteome</keyword>
<feature type="compositionally biased region" description="Acidic residues" evidence="1">
    <location>
        <begin position="63"/>
        <end position="101"/>
    </location>
</feature>